<dbReference type="AlphaFoldDB" id="A0A7U3SNV4"/>
<reference evidence="2 3" key="1">
    <citation type="submission" date="2020-11" db="EMBL/GenBank/DDBJ databases">
        <title>Pedobacter endophytica, an endophytic bacteria isolated form Carex pumila.</title>
        <authorList>
            <person name="Peng Y."/>
            <person name="Jiang L."/>
            <person name="Lee J."/>
        </authorList>
    </citation>
    <scope>NUCLEOTIDE SEQUENCE [LARGE SCALE GENOMIC DNA]</scope>
    <source>
        <strain evidence="2 3">JBR3-12</strain>
    </source>
</reference>
<organism evidence="2 3">
    <name type="scientific">Pedobacter endophyticus</name>
    <dbReference type="NCBI Taxonomy" id="2789740"/>
    <lineage>
        <taxon>Bacteria</taxon>
        <taxon>Pseudomonadati</taxon>
        <taxon>Bacteroidota</taxon>
        <taxon>Sphingobacteriia</taxon>
        <taxon>Sphingobacteriales</taxon>
        <taxon>Sphingobacteriaceae</taxon>
        <taxon>Pedobacter</taxon>
    </lineage>
</organism>
<dbReference type="GO" id="GO:0016887">
    <property type="term" value="F:ATP hydrolysis activity"/>
    <property type="evidence" value="ECO:0007669"/>
    <property type="project" value="InterPro"/>
</dbReference>
<dbReference type="GO" id="GO:0005524">
    <property type="term" value="F:ATP binding"/>
    <property type="evidence" value="ECO:0007669"/>
    <property type="project" value="InterPro"/>
</dbReference>
<dbReference type="InterPro" id="IPR027417">
    <property type="entry name" value="P-loop_NTPase"/>
</dbReference>
<proteinExistence type="predicted"/>
<dbReference type="KEGG" id="pex:IZT61_12395"/>
<evidence type="ECO:0000313" key="3">
    <source>
        <dbReference type="Proteomes" id="UP000594759"/>
    </source>
</evidence>
<dbReference type="PANTHER" id="PTHR43581">
    <property type="entry name" value="ATP/GTP PHOSPHATASE"/>
    <property type="match status" value="1"/>
</dbReference>
<evidence type="ECO:0000313" key="2">
    <source>
        <dbReference type="EMBL" id="QPH37908.1"/>
    </source>
</evidence>
<dbReference type="InterPro" id="IPR038729">
    <property type="entry name" value="Rad50/SbcC_AAA"/>
</dbReference>
<evidence type="ECO:0000259" key="1">
    <source>
        <dbReference type="SMART" id="SM00382"/>
    </source>
</evidence>
<dbReference type="Proteomes" id="UP000594759">
    <property type="component" value="Chromosome"/>
</dbReference>
<dbReference type="GO" id="GO:0006302">
    <property type="term" value="P:double-strand break repair"/>
    <property type="evidence" value="ECO:0007669"/>
    <property type="project" value="InterPro"/>
</dbReference>
<dbReference type="SUPFAM" id="SSF52540">
    <property type="entry name" value="P-loop containing nucleoside triphosphate hydrolases"/>
    <property type="match status" value="1"/>
</dbReference>
<dbReference type="RefSeq" id="WP_196097220.1">
    <property type="nucleotide sequence ID" value="NZ_CP064939.1"/>
</dbReference>
<dbReference type="Pfam" id="PF13304">
    <property type="entry name" value="AAA_21"/>
    <property type="match status" value="1"/>
</dbReference>
<dbReference type="SMART" id="SM00382">
    <property type="entry name" value="AAA"/>
    <property type="match status" value="1"/>
</dbReference>
<dbReference type="InterPro" id="IPR051396">
    <property type="entry name" value="Bact_Antivir_Def_Nuclease"/>
</dbReference>
<feature type="domain" description="AAA+ ATPase" evidence="1">
    <location>
        <begin position="28"/>
        <end position="281"/>
    </location>
</feature>
<gene>
    <name evidence="2" type="ORF">IZT61_12395</name>
</gene>
<dbReference type="EMBL" id="CP064939">
    <property type="protein sequence ID" value="QPH37908.1"/>
    <property type="molecule type" value="Genomic_DNA"/>
</dbReference>
<dbReference type="Pfam" id="PF13476">
    <property type="entry name" value="AAA_23"/>
    <property type="match status" value="1"/>
</dbReference>
<name>A0A7U3SNV4_9SPHI</name>
<keyword evidence="3" id="KW-1185">Reference proteome</keyword>
<dbReference type="InterPro" id="IPR003959">
    <property type="entry name" value="ATPase_AAA_core"/>
</dbReference>
<protein>
    <submittedName>
        <fullName evidence="2">AAA family ATPase</fullName>
    </submittedName>
</protein>
<sequence length="499" mass="56707">MAISNQVLKQIEIHQLKGLKDLTIDFTQHPLTAILAPNGMGKSTILHAIACINNPVTVPTSTVNHRLSEFFTPTTHSIWTGSSFMVTQDYQNAAITSRDVRTHFRKVVGRWAPRYVTRIERYVSYIGIRTCVPMIELETQQARIQFNTTPLTDAHSTRVRNAAGYVMNKVYNEYNEHKTGWNKSYIGVSVNGISYSSLSMGAGEQRVFFILSEVFRAPNYGLIIIDELDLLLHEDALFRLLEKLNEVASNKHLQIVFTTHALSILTLDYIAFRHLYQTPSKTLCFSDTKPDALQRLTGHQLRPLEMFVEDDLAYAIVKKIGSEEGLSKYMSVKKFGAAINCFTTVAGAILNQLDNFQNMLFVLDGDEYSSEELKIRMIGKVLTGTSEENILQRASALEKITQLILPVGFHPEFYFYNVICELNNGDLTVEQREIVDAARQIGNPGDEHRYFNDVIVRMDFTREVGLNKLVDLLSITPQWASISQNIRQWLDEKREVVVE</sequence>
<dbReference type="InterPro" id="IPR003593">
    <property type="entry name" value="AAA+_ATPase"/>
</dbReference>
<accession>A0A7U3SNV4</accession>
<dbReference type="Gene3D" id="3.40.50.300">
    <property type="entry name" value="P-loop containing nucleotide triphosphate hydrolases"/>
    <property type="match status" value="2"/>
</dbReference>
<dbReference type="PANTHER" id="PTHR43581:SF4">
    <property type="entry name" value="ATP_GTP PHOSPHATASE"/>
    <property type="match status" value="1"/>
</dbReference>